<protein>
    <submittedName>
        <fullName evidence="2">Clip4</fullName>
    </submittedName>
</protein>
<organism evidence="2 3">
    <name type="scientific">Acrasis kona</name>
    <dbReference type="NCBI Taxonomy" id="1008807"/>
    <lineage>
        <taxon>Eukaryota</taxon>
        <taxon>Discoba</taxon>
        <taxon>Heterolobosea</taxon>
        <taxon>Tetramitia</taxon>
        <taxon>Eutetramitia</taxon>
        <taxon>Acrasidae</taxon>
        <taxon>Acrasis</taxon>
    </lineage>
</organism>
<name>A0AAW2Z5J1_9EUKA</name>
<reference evidence="2 3" key="1">
    <citation type="submission" date="2024-03" db="EMBL/GenBank/DDBJ databases">
        <title>The Acrasis kona genome and developmental transcriptomes reveal deep origins of eukaryotic multicellular pathways.</title>
        <authorList>
            <person name="Sheikh S."/>
            <person name="Fu C.-J."/>
            <person name="Brown M.W."/>
            <person name="Baldauf S.L."/>
        </authorList>
    </citation>
    <scope>NUCLEOTIDE SEQUENCE [LARGE SCALE GENOMIC DNA]</scope>
    <source>
        <strain evidence="2 3">ATCC MYA-3509</strain>
    </source>
</reference>
<evidence type="ECO:0000313" key="3">
    <source>
        <dbReference type="Proteomes" id="UP001431209"/>
    </source>
</evidence>
<evidence type="ECO:0000256" key="1">
    <source>
        <dbReference type="SAM" id="MobiDB-lite"/>
    </source>
</evidence>
<feature type="compositionally biased region" description="Acidic residues" evidence="1">
    <location>
        <begin position="54"/>
        <end position="63"/>
    </location>
</feature>
<proteinExistence type="predicted"/>
<feature type="region of interest" description="Disordered" evidence="1">
    <location>
        <begin position="51"/>
        <end position="99"/>
    </location>
</feature>
<keyword evidence="3" id="KW-1185">Reference proteome</keyword>
<accession>A0AAW2Z5J1</accession>
<dbReference type="Proteomes" id="UP001431209">
    <property type="component" value="Unassembled WGS sequence"/>
</dbReference>
<sequence>MKSTLIDYNNSSSEAHVDVEHLGNSSPRDRIKNKLLSFKRTGSFSSVPKCADEFTSEETTNDLETDRMQVPDVETTDESELTTNTDNYSFEPPLTHGQDAQGMVDTQYVAKLNSPRQILRVNSPRLKFDERYRKNEKLEDETEISAHRRNKSLPGFLQHFSWRKDSN</sequence>
<dbReference type="AlphaFoldDB" id="A0AAW2Z5J1"/>
<comment type="caution">
    <text evidence="2">The sequence shown here is derived from an EMBL/GenBank/DDBJ whole genome shotgun (WGS) entry which is preliminary data.</text>
</comment>
<dbReference type="EMBL" id="JAOPGA020001028">
    <property type="protein sequence ID" value="KAL0484169.1"/>
    <property type="molecule type" value="Genomic_DNA"/>
</dbReference>
<gene>
    <name evidence="2" type="ORF">AKO1_004764</name>
</gene>
<evidence type="ECO:0000313" key="2">
    <source>
        <dbReference type="EMBL" id="KAL0484169.1"/>
    </source>
</evidence>